<name>A0ABR2GRI3_9EUKA</name>
<gene>
    <name evidence="4" type="ORF">M9Y10_039819</name>
</gene>
<keyword evidence="2 3" id="KW-0802">TPR repeat</keyword>
<evidence type="ECO:0000256" key="1">
    <source>
        <dbReference type="ARBA" id="ARBA00022737"/>
    </source>
</evidence>
<proteinExistence type="predicted"/>
<keyword evidence="5" id="KW-1185">Reference proteome</keyword>
<keyword evidence="1" id="KW-0677">Repeat</keyword>
<sequence>MSDKTAKALKEFSQCYDNNEYARGLKQANKFLKQHPEEAEAIAWKAIFLQFTKKPKDAVTTISEALRKNMKSAKIWKLQGIIMREQSDYTKALQSFTMAYRLDSKDDNILLEICNLHLYERNKKLFLQNSFNLLSSSKSSSAVVRYAVALHLDGRTKNAIDWLNTYEINFMPPISEDETLFRNELFLYHSMLYIEAGMYDECIKYLEKNQPLIRDVVSVNEKLATCYVKLGKKEEALKAIRSLIDYYPENGDYFTLLQELLAPDEFMHELTELKGKSRYAQVRILELLDINDPNYRDFLKEYMVPYLVKGAPSLFTTLSELSPEKLEVAKEVADSAPTETDNFPITSIPIVKLFDASVFLAKDDLESALESVESAIKHTPTCLESRTLKLRILRKMGRIEEAMKTGQELAEYDPNDRNSSTLYTNAALRNGKLKTAYEASLPFSIDSEHNPRLLLTQYNDFHVRAADCAYRAKDYKQSAGFYSDVVRHFSDFRKSQYNYLSWGMRHVHALYDMLKWADELPKHKMLARGLLGLLKIHFLNKAENPIEKNKDLQNAALQATFSEDPAVLAYAAIYYSLMNEPLPCLKCLKKCQGPWKFAAIQAAEKVMSNLQKVESNGQKKKIPEIVKEVAQEAYKLEEGQIKANYAEAKSFMEKLALARGMFLVAQSEQEAANAKQLLLDAVKSCEYNYKQALDAYTVANNEMNDAEFAKKIEDEIHVKHPQYQVVFEYEKGDLPKIDEEQLND</sequence>
<feature type="repeat" description="TPR" evidence="3">
    <location>
        <begin position="73"/>
        <end position="106"/>
    </location>
</feature>
<dbReference type="Pfam" id="PF12569">
    <property type="entry name" value="NatA_aux_su"/>
    <property type="match status" value="1"/>
</dbReference>
<dbReference type="InterPro" id="IPR021183">
    <property type="entry name" value="NatA_aux_su"/>
</dbReference>
<dbReference type="PANTHER" id="PTHR22767:SF2">
    <property type="entry name" value="N(ALPHA)-ACETYLTRANSFERASE 15_16, ISOFORM A"/>
    <property type="match status" value="1"/>
</dbReference>
<evidence type="ECO:0000256" key="3">
    <source>
        <dbReference type="PROSITE-ProRule" id="PRU00339"/>
    </source>
</evidence>
<protein>
    <recommendedName>
        <fullName evidence="6">TPR Domain containing protein</fullName>
    </recommendedName>
</protein>
<dbReference type="SMART" id="SM00028">
    <property type="entry name" value="TPR"/>
    <property type="match status" value="5"/>
</dbReference>
<comment type="caution">
    <text evidence="4">The sequence shown here is derived from an EMBL/GenBank/DDBJ whole genome shotgun (WGS) entry which is preliminary data.</text>
</comment>
<evidence type="ECO:0000313" key="5">
    <source>
        <dbReference type="Proteomes" id="UP001470230"/>
    </source>
</evidence>
<accession>A0ABR2GRI3</accession>
<dbReference type="PROSITE" id="PS50005">
    <property type="entry name" value="TPR"/>
    <property type="match status" value="2"/>
</dbReference>
<evidence type="ECO:0000256" key="2">
    <source>
        <dbReference type="ARBA" id="ARBA00022803"/>
    </source>
</evidence>
<dbReference type="PANTHER" id="PTHR22767">
    <property type="entry name" value="N-TERMINAL ACETYLTRANSFERASE-RELATED"/>
    <property type="match status" value="1"/>
</dbReference>
<dbReference type="SUPFAM" id="SSF48452">
    <property type="entry name" value="TPR-like"/>
    <property type="match status" value="2"/>
</dbReference>
<evidence type="ECO:0000313" key="4">
    <source>
        <dbReference type="EMBL" id="KAK8836187.1"/>
    </source>
</evidence>
<reference evidence="4 5" key="1">
    <citation type="submission" date="2024-04" db="EMBL/GenBank/DDBJ databases">
        <title>Tritrichomonas musculus Genome.</title>
        <authorList>
            <person name="Alves-Ferreira E."/>
            <person name="Grigg M."/>
            <person name="Lorenzi H."/>
            <person name="Galac M."/>
        </authorList>
    </citation>
    <scope>NUCLEOTIDE SEQUENCE [LARGE SCALE GENOMIC DNA]</scope>
    <source>
        <strain evidence="4 5">EAF2021</strain>
    </source>
</reference>
<dbReference type="Pfam" id="PF13432">
    <property type="entry name" value="TPR_16"/>
    <property type="match status" value="1"/>
</dbReference>
<dbReference type="Gene3D" id="1.25.40.1040">
    <property type="match status" value="1"/>
</dbReference>
<organism evidence="4 5">
    <name type="scientific">Tritrichomonas musculus</name>
    <dbReference type="NCBI Taxonomy" id="1915356"/>
    <lineage>
        <taxon>Eukaryota</taxon>
        <taxon>Metamonada</taxon>
        <taxon>Parabasalia</taxon>
        <taxon>Tritrichomonadida</taxon>
        <taxon>Tritrichomonadidae</taxon>
        <taxon>Tritrichomonas</taxon>
    </lineage>
</organism>
<feature type="repeat" description="TPR" evidence="3">
    <location>
        <begin position="217"/>
        <end position="250"/>
    </location>
</feature>
<dbReference type="Proteomes" id="UP001470230">
    <property type="component" value="Unassembled WGS sequence"/>
</dbReference>
<dbReference type="InterPro" id="IPR011990">
    <property type="entry name" value="TPR-like_helical_dom_sf"/>
</dbReference>
<dbReference type="InterPro" id="IPR019734">
    <property type="entry name" value="TPR_rpt"/>
</dbReference>
<dbReference type="EMBL" id="JAPFFF010000067">
    <property type="protein sequence ID" value="KAK8836187.1"/>
    <property type="molecule type" value="Genomic_DNA"/>
</dbReference>
<evidence type="ECO:0008006" key="6">
    <source>
        <dbReference type="Google" id="ProtNLM"/>
    </source>
</evidence>